<keyword evidence="3" id="KW-0186">Copper</keyword>
<dbReference type="Proteomes" id="UP000679247">
    <property type="component" value="Chromosome"/>
</dbReference>
<dbReference type="CDD" id="cd00305">
    <property type="entry name" value="Cu-Zn_Superoxide_Dismutase"/>
    <property type="match status" value="1"/>
</dbReference>
<keyword evidence="3" id="KW-0862">Zinc</keyword>
<accession>A0ABX8F8X1</accession>
<protein>
    <recommendedName>
        <fullName evidence="3">Superoxide dismutase [Cu-Zn]</fullName>
        <ecNumber evidence="3">1.15.1.1</ecNumber>
    </recommendedName>
</protein>
<gene>
    <name evidence="6" type="ORF">J1899_18060</name>
</gene>
<dbReference type="InterPro" id="IPR018152">
    <property type="entry name" value="SOD_Cu/Zn_BS"/>
</dbReference>
<feature type="compositionally biased region" description="Basic and acidic residues" evidence="4">
    <location>
        <begin position="197"/>
        <end position="217"/>
    </location>
</feature>
<keyword evidence="3" id="KW-0560">Oxidoreductase</keyword>
<proteinExistence type="inferred from homology"/>
<dbReference type="EC" id="1.15.1.1" evidence="3"/>
<dbReference type="EMBL" id="CP071709">
    <property type="protein sequence ID" value="QVY60858.1"/>
    <property type="molecule type" value="Genomic_DNA"/>
</dbReference>
<evidence type="ECO:0000313" key="7">
    <source>
        <dbReference type="Proteomes" id="UP000679247"/>
    </source>
</evidence>
<dbReference type="Pfam" id="PF00080">
    <property type="entry name" value="Sod_Cu"/>
    <property type="match status" value="1"/>
</dbReference>
<organism evidence="6 7">
    <name type="scientific">Cytobacillus gottheilii</name>
    <dbReference type="NCBI Taxonomy" id="859144"/>
    <lineage>
        <taxon>Bacteria</taxon>
        <taxon>Bacillati</taxon>
        <taxon>Bacillota</taxon>
        <taxon>Bacilli</taxon>
        <taxon>Bacillales</taxon>
        <taxon>Bacillaceae</taxon>
        <taxon>Cytobacillus</taxon>
    </lineage>
</organism>
<evidence type="ECO:0000256" key="4">
    <source>
        <dbReference type="SAM" id="MobiDB-lite"/>
    </source>
</evidence>
<evidence type="ECO:0000256" key="2">
    <source>
        <dbReference type="ARBA" id="ARBA00024900"/>
    </source>
</evidence>
<comment type="function">
    <text evidence="2">Destroys radicals which are normally produced within the cells and which are toxic to biological systems. May play a role in favoring mycobacterial survival in phagocytes.</text>
</comment>
<evidence type="ECO:0000256" key="3">
    <source>
        <dbReference type="RuleBase" id="RU000393"/>
    </source>
</evidence>
<reference evidence="6 7" key="1">
    <citation type="submission" date="2021-03" db="EMBL/GenBank/DDBJ databases">
        <title>The first data on the complete genome of the tetrodotoxin-producing bacterium.</title>
        <authorList>
            <person name="Melnikova D.I."/>
            <person name="Nijland R."/>
            <person name="Magarlamov T.Y."/>
        </authorList>
    </citation>
    <scope>NUCLEOTIDE SEQUENCE [LARGE SCALE GENOMIC DNA]</scope>
    <source>
        <strain evidence="6 7">1839</strain>
    </source>
</reference>
<feature type="domain" description="Superoxide dismutase copper/zinc binding" evidence="5">
    <location>
        <begin position="67"/>
        <end position="197"/>
    </location>
</feature>
<name>A0ABX8F8X1_9BACI</name>
<evidence type="ECO:0000256" key="1">
    <source>
        <dbReference type="ARBA" id="ARBA00010457"/>
    </source>
</evidence>
<evidence type="ECO:0000259" key="5">
    <source>
        <dbReference type="Pfam" id="PF00080"/>
    </source>
</evidence>
<dbReference type="PROSITE" id="PS00332">
    <property type="entry name" value="SOD_CU_ZN_2"/>
    <property type="match status" value="1"/>
</dbReference>
<comment type="cofactor">
    <cofactor evidence="3">
        <name>Cu cation</name>
        <dbReference type="ChEBI" id="CHEBI:23378"/>
    </cofactor>
    <text evidence="3">Binds 1 copper ion per subunit.</text>
</comment>
<comment type="catalytic activity">
    <reaction evidence="3">
        <text>2 superoxide + 2 H(+) = H2O2 + O2</text>
        <dbReference type="Rhea" id="RHEA:20696"/>
        <dbReference type="ChEBI" id="CHEBI:15378"/>
        <dbReference type="ChEBI" id="CHEBI:15379"/>
        <dbReference type="ChEBI" id="CHEBI:16240"/>
        <dbReference type="ChEBI" id="CHEBI:18421"/>
        <dbReference type="EC" id="1.15.1.1"/>
    </reaction>
</comment>
<dbReference type="InterPro" id="IPR036423">
    <property type="entry name" value="SOD-like_Cu/Zn_dom_sf"/>
</dbReference>
<keyword evidence="7" id="KW-1185">Reference proteome</keyword>
<dbReference type="Gene3D" id="2.60.40.200">
    <property type="entry name" value="Superoxide dismutase, copper/zinc binding domain"/>
    <property type="match status" value="1"/>
</dbReference>
<dbReference type="InterPro" id="IPR024134">
    <property type="entry name" value="SOD_Cu/Zn_/chaperone"/>
</dbReference>
<comment type="similarity">
    <text evidence="1 3">Belongs to the Cu-Zn superoxide dismutase family.</text>
</comment>
<sequence>MQIGNNIACPFHKWLIVSLYGKHSAWGYSTVKKLVAALAVLILAGCGEENITNVDVEMHNAVGDSLGTIKLGQQTQGVKLELDLEGLPPGEHALHIHEKGECEPPDFKSAGNHFNPDDKEHGLLHPKGAHAGDLPNIIVEDDGKVKAELMAPQVSLKEDKTSLFTKDGTTIVIDEGIDDGMTQPSGDSGERIACGRISKDKDEKNTKSAQDDTGKEE</sequence>
<dbReference type="PANTHER" id="PTHR10003">
    <property type="entry name" value="SUPEROXIDE DISMUTASE CU-ZN -RELATED"/>
    <property type="match status" value="1"/>
</dbReference>
<keyword evidence="3" id="KW-0479">Metal-binding</keyword>
<dbReference type="InterPro" id="IPR001424">
    <property type="entry name" value="SOD_Cu_Zn_dom"/>
</dbReference>
<comment type="cofactor">
    <cofactor evidence="3">
        <name>Zn(2+)</name>
        <dbReference type="ChEBI" id="CHEBI:29105"/>
    </cofactor>
    <text evidence="3">Binds 1 zinc ion per subunit.</text>
</comment>
<dbReference type="SUPFAM" id="SSF49329">
    <property type="entry name" value="Cu,Zn superoxide dismutase-like"/>
    <property type="match status" value="1"/>
</dbReference>
<feature type="region of interest" description="Disordered" evidence="4">
    <location>
        <begin position="175"/>
        <end position="217"/>
    </location>
</feature>
<evidence type="ECO:0000313" key="6">
    <source>
        <dbReference type="EMBL" id="QVY60858.1"/>
    </source>
</evidence>